<dbReference type="EMBL" id="JAQQBR010001832">
    <property type="protein sequence ID" value="KAK0166606.1"/>
    <property type="molecule type" value="Genomic_DNA"/>
</dbReference>
<feature type="region of interest" description="Disordered" evidence="1">
    <location>
        <begin position="1"/>
        <end position="27"/>
    </location>
</feature>
<reference evidence="2" key="2">
    <citation type="submission" date="2023-03" db="EMBL/GenBank/DDBJ databases">
        <authorList>
            <person name="Inwood S.N."/>
            <person name="Skelly J.G."/>
            <person name="Guhlin J."/>
            <person name="Harrop T.W.R."/>
            <person name="Goldson S.G."/>
            <person name="Dearden P.K."/>
        </authorList>
    </citation>
    <scope>NUCLEOTIDE SEQUENCE</scope>
    <source>
        <strain evidence="2">Lincoln</strain>
        <tissue evidence="2">Whole body</tissue>
    </source>
</reference>
<organism evidence="2 3">
    <name type="scientific">Microctonus hyperodae</name>
    <name type="common">Parasitoid wasp</name>
    <dbReference type="NCBI Taxonomy" id="165561"/>
    <lineage>
        <taxon>Eukaryota</taxon>
        <taxon>Metazoa</taxon>
        <taxon>Ecdysozoa</taxon>
        <taxon>Arthropoda</taxon>
        <taxon>Hexapoda</taxon>
        <taxon>Insecta</taxon>
        <taxon>Pterygota</taxon>
        <taxon>Neoptera</taxon>
        <taxon>Endopterygota</taxon>
        <taxon>Hymenoptera</taxon>
        <taxon>Apocrita</taxon>
        <taxon>Ichneumonoidea</taxon>
        <taxon>Braconidae</taxon>
        <taxon>Euphorinae</taxon>
        <taxon>Microctonus</taxon>
    </lineage>
</organism>
<keyword evidence="3" id="KW-1185">Reference proteome</keyword>
<name>A0AA39FBZ5_MICHY</name>
<gene>
    <name evidence="2" type="ORF">PV327_004099</name>
</gene>
<reference evidence="2" key="1">
    <citation type="journal article" date="2023" name="bioRxiv">
        <title>Scaffold-level genome assemblies of two parasitoid biocontrol wasps reveal the parthenogenesis mechanism and an associated novel virus.</title>
        <authorList>
            <person name="Inwood S."/>
            <person name="Skelly J."/>
            <person name="Guhlin J."/>
            <person name="Harrop T."/>
            <person name="Goldson S."/>
            <person name="Dearden P."/>
        </authorList>
    </citation>
    <scope>NUCLEOTIDE SEQUENCE</scope>
    <source>
        <strain evidence="2">Lincoln</strain>
        <tissue evidence="2">Whole body</tissue>
    </source>
</reference>
<comment type="caution">
    <text evidence="2">The sequence shown here is derived from an EMBL/GenBank/DDBJ whole genome shotgun (WGS) entry which is preliminary data.</text>
</comment>
<sequence length="142" mass="15918">MDDARMKTADKRANDNTREGRMKRRQQQIDILEDATTAEDLSYGPGIDDSVYHTIEELETEATFSSSSRSLSCPEGIITAGGLCTGVAYDNFDLEDLEDNVFEDITEEIIEKEIPDHNGNYKQNDTGESSNNKTEKKETTKV</sequence>
<accession>A0AA39FBZ5</accession>
<feature type="compositionally biased region" description="Basic and acidic residues" evidence="1">
    <location>
        <begin position="133"/>
        <end position="142"/>
    </location>
</feature>
<evidence type="ECO:0000313" key="3">
    <source>
        <dbReference type="Proteomes" id="UP001168972"/>
    </source>
</evidence>
<feature type="compositionally biased region" description="Basic and acidic residues" evidence="1">
    <location>
        <begin position="1"/>
        <end position="20"/>
    </location>
</feature>
<protein>
    <submittedName>
        <fullName evidence="2">Uncharacterized protein</fullName>
    </submittedName>
</protein>
<dbReference type="AlphaFoldDB" id="A0AA39FBZ5"/>
<feature type="region of interest" description="Disordered" evidence="1">
    <location>
        <begin position="111"/>
        <end position="142"/>
    </location>
</feature>
<dbReference type="Proteomes" id="UP001168972">
    <property type="component" value="Unassembled WGS sequence"/>
</dbReference>
<evidence type="ECO:0000313" key="2">
    <source>
        <dbReference type="EMBL" id="KAK0166606.1"/>
    </source>
</evidence>
<proteinExistence type="predicted"/>
<evidence type="ECO:0000256" key="1">
    <source>
        <dbReference type="SAM" id="MobiDB-lite"/>
    </source>
</evidence>